<sequence>MEFRCAVCKQPKDVRTLRSSVCPECRAEQERAAEALTDHAAGLKYAYEQALKKCPHFSGEPETWTPKDPVLYADGEHFVCPGCKRRAHLVHDLSLRWNKKPYPIPNKYSLCDRCHRREVEDDAPVFTNRFNRER</sequence>
<proteinExistence type="predicted"/>
<dbReference type="EMBL" id="AP025523">
    <property type="protein sequence ID" value="BDE07480.1"/>
    <property type="molecule type" value="Genomic_DNA"/>
</dbReference>
<accession>A0AAN1XYX5</accession>
<name>A0AAN1XYX5_UNVUL</name>
<organism evidence="1 2">
    <name type="scientific">Vulcanimicrobium alpinum</name>
    <dbReference type="NCBI Taxonomy" id="3016050"/>
    <lineage>
        <taxon>Bacteria</taxon>
        <taxon>Bacillati</taxon>
        <taxon>Vulcanimicrobiota</taxon>
        <taxon>Vulcanimicrobiia</taxon>
        <taxon>Vulcanimicrobiales</taxon>
        <taxon>Vulcanimicrobiaceae</taxon>
        <taxon>Vulcanimicrobium</taxon>
    </lineage>
</organism>
<dbReference type="RefSeq" id="WP_317995070.1">
    <property type="nucleotide sequence ID" value="NZ_AP025523.1"/>
</dbReference>
<keyword evidence="2" id="KW-1185">Reference proteome</keyword>
<evidence type="ECO:0000313" key="1">
    <source>
        <dbReference type="EMBL" id="BDE07480.1"/>
    </source>
</evidence>
<evidence type="ECO:0000313" key="2">
    <source>
        <dbReference type="Proteomes" id="UP001317532"/>
    </source>
</evidence>
<reference evidence="1 2" key="1">
    <citation type="journal article" date="2022" name="ISME Commun">
        <title>Vulcanimicrobium alpinus gen. nov. sp. nov., the first cultivated representative of the candidate phylum 'Eremiobacterota', is a metabolically versatile aerobic anoxygenic phototroph.</title>
        <authorList>
            <person name="Yabe S."/>
            <person name="Muto K."/>
            <person name="Abe K."/>
            <person name="Yokota A."/>
            <person name="Staudigel H."/>
            <person name="Tebo B.M."/>
        </authorList>
    </citation>
    <scope>NUCLEOTIDE SEQUENCE [LARGE SCALE GENOMIC DNA]</scope>
    <source>
        <strain evidence="1 2">WC8-2</strain>
    </source>
</reference>
<protein>
    <submittedName>
        <fullName evidence="1">Uncharacterized protein</fullName>
    </submittedName>
</protein>
<gene>
    <name evidence="1" type="ORF">WPS_27560</name>
</gene>
<dbReference type="KEGG" id="vab:WPS_27560"/>
<dbReference type="Proteomes" id="UP001317532">
    <property type="component" value="Chromosome"/>
</dbReference>
<dbReference type="AlphaFoldDB" id="A0AAN1XYX5"/>